<dbReference type="EMBL" id="JAAEDH010000011">
    <property type="protein sequence ID" value="MBR0655606.1"/>
    <property type="molecule type" value="Genomic_DNA"/>
</dbReference>
<organism evidence="2 3">
    <name type="scientific">Plastoroseomonas arctica</name>
    <dbReference type="NCBI Taxonomy" id="1509237"/>
    <lineage>
        <taxon>Bacteria</taxon>
        <taxon>Pseudomonadati</taxon>
        <taxon>Pseudomonadota</taxon>
        <taxon>Alphaproteobacteria</taxon>
        <taxon>Acetobacterales</taxon>
        <taxon>Acetobacteraceae</taxon>
        <taxon>Plastoroseomonas</taxon>
    </lineage>
</organism>
<dbReference type="AlphaFoldDB" id="A0AAF1JWV7"/>
<keyword evidence="3" id="KW-1185">Reference proteome</keyword>
<evidence type="ECO:0000259" key="1">
    <source>
        <dbReference type="Pfam" id="PF06568"/>
    </source>
</evidence>
<sequence>MSGLTLTRSATAPVAATRLNPFRVFARVVGAAYRAAATRQELVGMDDRMLRDIGITRVDALREAARKPWDQAPTRRD</sequence>
<dbReference type="Pfam" id="PF06568">
    <property type="entry name" value="YjiS-like"/>
    <property type="match status" value="1"/>
</dbReference>
<reference evidence="2" key="1">
    <citation type="submission" date="2020-01" db="EMBL/GenBank/DDBJ databases">
        <authorList>
            <person name="Rat A."/>
        </authorList>
    </citation>
    <scope>NUCLEOTIDE SEQUENCE</scope>
    <source>
        <strain evidence="2">LMG 28251</strain>
    </source>
</reference>
<evidence type="ECO:0000313" key="3">
    <source>
        <dbReference type="Proteomes" id="UP001196068"/>
    </source>
</evidence>
<dbReference type="InterPro" id="IPR009506">
    <property type="entry name" value="YjiS-like"/>
</dbReference>
<name>A0AAF1JWV7_9PROT</name>
<reference evidence="2" key="2">
    <citation type="journal article" date="2021" name="Syst. Appl. Microbiol.">
        <title>Roseomonas hellenica sp. nov., isolated from roots of wild-growing Alkanna tinctoria.</title>
        <authorList>
            <person name="Rat A."/>
            <person name="Naranjo H.D."/>
            <person name="Lebbe L."/>
            <person name="Cnockaert M."/>
            <person name="Krigas N."/>
            <person name="Grigoriadou K."/>
            <person name="Maloupa E."/>
            <person name="Willems A."/>
        </authorList>
    </citation>
    <scope>NUCLEOTIDE SEQUENCE</scope>
    <source>
        <strain evidence="2">LMG 28251</strain>
    </source>
</reference>
<evidence type="ECO:0000313" key="2">
    <source>
        <dbReference type="EMBL" id="MBR0655606.1"/>
    </source>
</evidence>
<protein>
    <submittedName>
        <fullName evidence="2">DUF1127 domain-containing protein</fullName>
    </submittedName>
</protein>
<dbReference type="Proteomes" id="UP001196068">
    <property type="component" value="Unassembled WGS sequence"/>
</dbReference>
<dbReference type="RefSeq" id="WP_211874444.1">
    <property type="nucleotide sequence ID" value="NZ_JAAEDH010000011.1"/>
</dbReference>
<feature type="domain" description="YjiS-like" evidence="1">
    <location>
        <begin position="26"/>
        <end position="60"/>
    </location>
</feature>
<accession>A0AAF1JWV7</accession>
<comment type="caution">
    <text evidence="2">The sequence shown here is derived from an EMBL/GenBank/DDBJ whole genome shotgun (WGS) entry which is preliminary data.</text>
</comment>
<gene>
    <name evidence="2" type="ORF">GXW79_10995</name>
</gene>
<proteinExistence type="predicted"/>